<dbReference type="GO" id="GO:0005886">
    <property type="term" value="C:plasma membrane"/>
    <property type="evidence" value="ECO:0007669"/>
    <property type="project" value="UniProtKB-SubCell"/>
</dbReference>
<feature type="transmembrane region" description="Helical" evidence="9">
    <location>
        <begin position="347"/>
        <end position="368"/>
    </location>
</feature>
<dbReference type="GO" id="GO:0042907">
    <property type="term" value="F:xanthine transmembrane transporter activity"/>
    <property type="evidence" value="ECO:0007669"/>
    <property type="project" value="TreeGrafter"/>
</dbReference>
<feature type="transmembrane region" description="Helical" evidence="9">
    <location>
        <begin position="238"/>
        <end position="256"/>
    </location>
</feature>
<evidence type="ECO:0000256" key="8">
    <source>
        <dbReference type="SAM" id="MobiDB-lite"/>
    </source>
</evidence>
<comment type="similarity">
    <text evidence="2">Belongs to the nucleobase:cation symporter-2 (NCS2) (TC 2.A.40) family.</text>
</comment>
<evidence type="ECO:0000256" key="2">
    <source>
        <dbReference type="ARBA" id="ARBA00008821"/>
    </source>
</evidence>
<evidence type="ECO:0000256" key="6">
    <source>
        <dbReference type="ARBA" id="ARBA00022989"/>
    </source>
</evidence>
<evidence type="ECO:0000256" key="7">
    <source>
        <dbReference type="ARBA" id="ARBA00023136"/>
    </source>
</evidence>
<dbReference type="NCBIfam" id="TIGR00801">
    <property type="entry name" value="ncs2"/>
    <property type="match status" value="1"/>
</dbReference>
<dbReference type="InterPro" id="IPR006042">
    <property type="entry name" value="Xan_ur_permease"/>
</dbReference>
<keyword evidence="5 9" id="KW-0812">Transmembrane</keyword>
<evidence type="ECO:0000313" key="11">
    <source>
        <dbReference type="Proteomes" id="UP000193244"/>
    </source>
</evidence>
<keyword evidence="3" id="KW-0813">Transport</keyword>
<keyword evidence="4" id="KW-1003">Cell membrane</keyword>
<feature type="transmembrane region" description="Helical" evidence="9">
    <location>
        <begin position="199"/>
        <end position="218"/>
    </location>
</feature>
<evidence type="ECO:0000256" key="5">
    <source>
        <dbReference type="ARBA" id="ARBA00022692"/>
    </source>
</evidence>
<feature type="transmembrane region" description="Helical" evidence="9">
    <location>
        <begin position="173"/>
        <end position="192"/>
    </location>
</feature>
<feature type="transmembrane region" description="Helical" evidence="9">
    <location>
        <begin position="86"/>
        <end position="104"/>
    </location>
</feature>
<comment type="subcellular location">
    <subcellularLocation>
        <location evidence="1">Cell membrane</location>
        <topology evidence="1">Multi-pass membrane protein</topology>
    </subcellularLocation>
</comment>
<dbReference type="Proteomes" id="UP000193244">
    <property type="component" value="Unassembled WGS sequence"/>
</dbReference>
<feature type="region of interest" description="Disordered" evidence="8">
    <location>
        <begin position="431"/>
        <end position="455"/>
    </location>
</feature>
<gene>
    <name evidence="10" type="ORF">SAMN06296010_3087</name>
</gene>
<keyword evidence="6 9" id="KW-1133">Transmembrane helix</keyword>
<dbReference type="InterPro" id="IPR006043">
    <property type="entry name" value="NCS2"/>
</dbReference>
<organism evidence="10 11">
    <name type="scientific">Agreia pratensis</name>
    <dbReference type="NCBI Taxonomy" id="150121"/>
    <lineage>
        <taxon>Bacteria</taxon>
        <taxon>Bacillati</taxon>
        <taxon>Actinomycetota</taxon>
        <taxon>Actinomycetes</taxon>
        <taxon>Micrococcales</taxon>
        <taxon>Microbacteriaceae</taxon>
        <taxon>Agreia</taxon>
    </lineage>
</organism>
<dbReference type="PANTHER" id="PTHR42810">
    <property type="entry name" value="PURINE PERMEASE C1399.01C-RELATED"/>
    <property type="match status" value="1"/>
</dbReference>
<dbReference type="EMBL" id="FXAY01000006">
    <property type="protein sequence ID" value="SMG46558.1"/>
    <property type="molecule type" value="Genomic_DNA"/>
</dbReference>
<keyword evidence="11" id="KW-1185">Reference proteome</keyword>
<feature type="transmembrane region" description="Helical" evidence="9">
    <location>
        <begin position="116"/>
        <end position="138"/>
    </location>
</feature>
<dbReference type="RefSeq" id="WP_085487688.1">
    <property type="nucleotide sequence ID" value="NZ_FXAY01000006.1"/>
</dbReference>
<dbReference type="OrthoDB" id="9779092at2"/>
<name>A0A1X7KY47_9MICO</name>
<evidence type="ECO:0000256" key="4">
    <source>
        <dbReference type="ARBA" id="ARBA00022475"/>
    </source>
</evidence>
<evidence type="ECO:0000256" key="9">
    <source>
        <dbReference type="SAM" id="Phobius"/>
    </source>
</evidence>
<reference evidence="11" key="1">
    <citation type="submission" date="2017-04" db="EMBL/GenBank/DDBJ databases">
        <authorList>
            <person name="Varghese N."/>
            <person name="Submissions S."/>
        </authorList>
    </citation>
    <scope>NUCLEOTIDE SEQUENCE [LARGE SCALE GENOMIC DNA]</scope>
    <source>
        <strain evidence="11">VKM Ac-2510</strain>
    </source>
</reference>
<proteinExistence type="inferred from homology"/>
<feature type="transmembrane region" description="Helical" evidence="9">
    <location>
        <begin position="380"/>
        <end position="397"/>
    </location>
</feature>
<accession>A0A1X7KY47</accession>
<sequence>MPLKDLFTWKLHGNGTTVGPDNVVAADERLSFPVTLGIGLQHVIAMFGGVFIVPVIMGFPTSTALLFSGVGTIVFLLLTANRVPSYLGSSFAFIAPVAVIAPLGQQGTLSGDSLALALGGILIVGLALSVVGLIVHFVGARWISTVMPPVVTGTIVALIGFNLAGVAKNEFDAGPIEAIVTVVAILLVAVLFRGLLGRLSIILGVVAGYIVAALRGAVDFTGVENAAWFGLPTFQTPHISPAAWGLFLPVVLVLVAENVGHVKTVAAMTGKNLDRYMGRALLADGLSTTLAGLGGGTATTTYAENIGVMAASRVYSTLAYWVAAIFAILLSLSPKFGALAASIPTGVLGGAGVVLYGMIGVMGARIWVQNRVNYSSPTNLLTAGVGLVLGIGGFVFTVGDFSIGAIGVGSFAAIIIYHAMRAISRVRDTDPAIDTPAPEKADGGEAGLAPFETAR</sequence>
<dbReference type="STRING" id="150121.SAMN06296010_3087"/>
<dbReference type="Pfam" id="PF00860">
    <property type="entry name" value="Xan_ur_permease"/>
    <property type="match status" value="1"/>
</dbReference>
<evidence type="ECO:0000256" key="3">
    <source>
        <dbReference type="ARBA" id="ARBA00022448"/>
    </source>
</evidence>
<protein>
    <submittedName>
        <fullName evidence="10">Nucleobase:cation symporter-2, NCS2 family</fullName>
    </submittedName>
</protein>
<feature type="transmembrane region" description="Helical" evidence="9">
    <location>
        <begin position="318"/>
        <end position="341"/>
    </location>
</feature>
<feature type="transmembrane region" description="Helical" evidence="9">
    <location>
        <begin position="150"/>
        <end position="167"/>
    </location>
</feature>
<dbReference type="AlphaFoldDB" id="A0A1X7KY47"/>
<feature type="transmembrane region" description="Helical" evidence="9">
    <location>
        <begin position="63"/>
        <end position="79"/>
    </location>
</feature>
<dbReference type="PANTHER" id="PTHR42810:SF4">
    <property type="entry name" value="URIC ACID TRANSPORTER UACT"/>
    <property type="match status" value="1"/>
</dbReference>
<keyword evidence="7 9" id="KW-0472">Membrane</keyword>
<feature type="transmembrane region" description="Helical" evidence="9">
    <location>
        <begin position="38"/>
        <end position="57"/>
    </location>
</feature>
<evidence type="ECO:0000256" key="1">
    <source>
        <dbReference type="ARBA" id="ARBA00004651"/>
    </source>
</evidence>
<evidence type="ECO:0000313" key="10">
    <source>
        <dbReference type="EMBL" id="SMG46558.1"/>
    </source>
</evidence>